<protein>
    <recommendedName>
        <fullName evidence="2">Protein NATD1</fullName>
    </recommendedName>
    <alternativeName>
        <fullName evidence="3">N-acetyltransferase domain-containing protein 1</fullName>
    </alternativeName>
</protein>
<dbReference type="Pfam" id="PF14542">
    <property type="entry name" value="Acetyltransf_CG"/>
    <property type="match status" value="1"/>
</dbReference>
<evidence type="ECO:0000259" key="4">
    <source>
        <dbReference type="PROSITE" id="PS51729"/>
    </source>
</evidence>
<dbReference type="CDD" id="cd04301">
    <property type="entry name" value="NAT_SF"/>
    <property type="match status" value="1"/>
</dbReference>
<dbReference type="SUPFAM" id="SSF55729">
    <property type="entry name" value="Acyl-CoA N-acyltransferases (Nat)"/>
    <property type="match status" value="1"/>
</dbReference>
<sequence>MALKVQHSKKAMAFFINLGNGSKAFLQYRELPGRILEFEHTETPFEYQGRGIAKLLVKEGLKYAAENKYKITPTCWYVLNYIEKEATEEERNLSTTESCD</sequence>
<proteinExistence type="inferred from homology"/>
<reference evidence="5 6" key="1">
    <citation type="submission" date="2019-10" db="EMBL/GenBank/DDBJ databases">
        <title>Assembly and Annotation for the nematode Trichostrongylus colubriformis.</title>
        <authorList>
            <person name="Martin J."/>
        </authorList>
    </citation>
    <scope>NUCLEOTIDE SEQUENCE [LARGE SCALE GENOMIC DNA]</scope>
    <source>
        <strain evidence="5">G859</strain>
        <tissue evidence="5">Whole worm</tissue>
    </source>
</reference>
<dbReference type="AlphaFoldDB" id="A0AAN8IJ40"/>
<dbReference type="PANTHER" id="PTHR31435:SF9">
    <property type="entry name" value="PROTEIN NATD1"/>
    <property type="match status" value="1"/>
</dbReference>
<evidence type="ECO:0000256" key="2">
    <source>
        <dbReference type="ARBA" id="ARBA00020243"/>
    </source>
</evidence>
<keyword evidence="6" id="KW-1185">Reference proteome</keyword>
<comment type="caution">
    <text evidence="5">The sequence shown here is derived from an EMBL/GenBank/DDBJ whole genome shotgun (WGS) entry which is preliminary data.</text>
</comment>
<gene>
    <name evidence="5" type="ORF">GCK32_013204</name>
</gene>
<name>A0AAN8IJ40_TRICO</name>
<evidence type="ECO:0000256" key="1">
    <source>
        <dbReference type="ARBA" id="ARBA00006233"/>
    </source>
</evidence>
<evidence type="ECO:0000256" key="3">
    <source>
        <dbReference type="ARBA" id="ARBA00031876"/>
    </source>
</evidence>
<evidence type="ECO:0000313" key="5">
    <source>
        <dbReference type="EMBL" id="KAK5976589.1"/>
    </source>
</evidence>
<dbReference type="Proteomes" id="UP001331761">
    <property type="component" value="Unassembled WGS sequence"/>
</dbReference>
<evidence type="ECO:0000313" key="6">
    <source>
        <dbReference type="Proteomes" id="UP001331761"/>
    </source>
</evidence>
<dbReference type="PANTHER" id="PTHR31435">
    <property type="entry name" value="PROTEIN NATD1"/>
    <property type="match status" value="1"/>
</dbReference>
<comment type="similarity">
    <text evidence="1">Belongs to the NATD1 family.</text>
</comment>
<dbReference type="InterPro" id="IPR016181">
    <property type="entry name" value="Acyl_CoA_acyltransferase"/>
</dbReference>
<organism evidence="5 6">
    <name type="scientific">Trichostrongylus colubriformis</name>
    <name type="common">Black scour worm</name>
    <dbReference type="NCBI Taxonomy" id="6319"/>
    <lineage>
        <taxon>Eukaryota</taxon>
        <taxon>Metazoa</taxon>
        <taxon>Ecdysozoa</taxon>
        <taxon>Nematoda</taxon>
        <taxon>Chromadorea</taxon>
        <taxon>Rhabditida</taxon>
        <taxon>Rhabditina</taxon>
        <taxon>Rhabditomorpha</taxon>
        <taxon>Strongyloidea</taxon>
        <taxon>Trichostrongylidae</taxon>
        <taxon>Trichostrongylus</taxon>
    </lineage>
</organism>
<dbReference type="InterPro" id="IPR031165">
    <property type="entry name" value="GNAT_YJDJ"/>
</dbReference>
<dbReference type="PROSITE" id="PS51729">
    <property type="entry name" value="GNAT_YJDJ"/>
    <property type="match status" value="1"/>
</dbReference>
<feature type="domain" description="N-acetyltransferase" evidence="4">
    <location>
        <begin position="6"/>
        <end position="95"/>
    </location>
</feature>
<dbReference type="InterPro" id="IPR045057">
    <property type="entry name" value="Gcn5-rel_NAT"/>
</dbReference>
<accession>A0AAN8IJ40</accession>
<dbReference type="Gene3D" id="3.40.630.30">
    <property type="match status" value="1"/>
</dbReference>
<dbReference type="EMBL" id="WIXE01011647">
    <property type="protein sequence ID" value="KAK5976589.1"/>
    <property type="molecule type" value="Genomic_DNA"/>
</dbReference>